<dbReference type="EMBL" id="JADCNL010000001">
    <property type="protein sequence ID" value="KAG0498846.1"/>
    <property type="molecule type" value="Genomic_DNA"/>
</dbReference>
<proteinExistence type="predicted"/>
<comment type="caution">
    <text evidence="1">The sequence shown here is derived from an EMBL/GenBank/DDBJ whole genome shotgun (WGS) entry which is preliminary data.</text>
</comment>
<dbReference type="OrthoDB" id="167809at2759"/>
<evidence type="ECO:0000313" key="2">
    <source>
        <dbReference type="Proteomes" id="UP000636800"/>
    </source>
</evidence>
<sequence length="149" mass="16341">MEENKRKDSDATFPVDDRSLAKTFKEMVHDEREDGKEVTWKSFKDGIRLHSAGNAWVDSVAEGSHGGFRRGGALARTVSVRGPKQSPAWGGGGWAEEQDEAVAAVLHQRPQKEEQPVKMSLMALLADDGVTRTTRMMTTKTTRQGKGGS</sequence>
<evidence type="ECO:0000313" key="1">
    <source>
        <dbReference type="EMBL" id="KAG0498846.1"/>
    </source>
</evidence>
<name>A0A835RV30_VANPL</name>
<gene>
    <name evidence="1" type="ORF">HPP92_003537</name>
</gene>
<accession>A0A835RV30</accession>
<dbReference type="Proteomes" id="UP000636800">
    <property type="component" value="Chromosome 1"/>
</dbReference>
<dbReference type="AlphaFoldDB" id="A0A835RV30"/>
<protein>
    <submittedName>
        <fullName evidence="1">Uncharacterized protein</fullName>
    </submittedName>
</protein>
<reference evidence="1 2" key="1">
    <citation type="journal article" date="2020" name="Nat. Food">
        <title>A phased Vanilla planifolia genome enables genetic improvement of flavour and production.</title>
        <authorList>
            <person name="Hasing T."/>
            <person name="Tang H."/>
            <person name="Brym M."/>
            <person name="Khazi F."/>
            <person name="Huang T."/>
            <person name="Chambers A.H."/>
        </authorList>
    </citation>
    <scope>NUCLEOTIDE SEQUENCE [LARGE SCALE GENOMIC DNA]</scope>
    <source>
        <tissue evidence="1">Leaf</tissue>
    </source>
</reference>
<organism evidence="1 2">
    <name type="scientific">Vanilla planifolia</name>
    <name type="common">Vanilla</name>
    <dbReference type="NCBI Taxonomy" id="51239"/>
    <lineage>
        <taxon>Eukaryota</taxon>
        <taxon>Viridiplantae</taxon>
        <taxon>Streptophyta</taxon>
        <taxon>Embryophyta</taxon>
        <taxon>Tracheophyta</taxon>
        <taxon>Spermatophyta</taxon>
        <taxon>Magnoliopsida</taxon>
        <taxon>Liliopsida</taxon>
        <taxon>Asparagales</taxon>
        <taxon>Orchidaceae</taxon>
        <taxon>Vanilloideae</taxon>
        <taxon>Vanilleae</taxon>
        <taxon>Vanilla</taxon>
    </lineage>
</organism>
<keyword evidence="2" id="KW-1185">Reference proteome</keyword>